<dbReference type="RefSeq" id="WP_071638471.1">
    <property type="nucleotide sequence ID" value="NZ_MLFK01000010.1"/>
</dbReference>
<dbReference type="Pfam" id="PF14322">
    <property type="entry name" value="SusD-like_3"/>
    <property type="match status" value="1"/>
</dbReference>
<dbReference type="Gene3D" id="1.25.40.390">
    <property type="match status" value="1"/>
</dbReference>
<dbReference type="OrthoDB" id="621570at2"/>
<name>A0A1J7BNT4_FLAJO</name>
<gene>
    <name evidence="8" type="ORF">BKM63_20640</name>
</gene>
<keyword evidence="3" id="KW-0732">Signal</keyword>
<dbReference type="EMBL" id="MLFK01000010">
    <property type="protein sequence ID" value="OIV40347.1"/>
    <property type="molecule type" value="Genomic_DNA"/>
</dbReference>
<evidence type="ECO:0000256" key="5">
    <source>
        <dbReference type="ARBA" id="ARBA00023237"/>
    </source>
</evidence>
<dbReference type="InterPro" id="IPR011990">
    <property type="entry name" value="TPR-like_helical_dom_sf"/>
</dbReference>
<dbReference type="CDD" id="cd08977">
    <property type="entry name" value="SusD"/>
    <property type="match status" value="1"/>
</dbReference>
<accession>A0A1J7BNT4</accession>
<keyword evidence="5" id="KW-0998">Cell outer membrane</keyword>
<dbReference type="Pfam" id="PF07980">
    <property type="entry name" value="SusD_RagB"/>
    <property type="match status" value="1"/>
</dbReference>
<proteinExistence type="inferred from homology"/>
<evidence type="ECO:0000256" key="2">
    <source>
        <dbReference type="ARBA" id="ARBA00006275"/>
    </source>
</evidence>
<protein>
    <submittedName>
        <fullName evidence="8">RagB/SusD family nutrient uptake outer membrane protein</fullName>
    </submittedName>
</protein>
<organism evidence="8 9">
    <name type="scientific">Flavobacterium johnsoniae</name>
    <name type="common">Cytophaga johnsonae</name>
    <dbReference type="NCBI Taxonomy" id="986"/>
    <lineage>
        <taxon>Bacteria</taxon>
        <taxon>Pseudomonadati</taxon>
        <taxon>Bacteroidota</taxon>
        <taxon>Flavobacteriia</taxon>
        <taxon>Flavobacteriales</taxon>
        <taxon>Flavobacteriaceae</taxon>
        <taxon>Flavobacterium</taxon>
    </lineage>
</organism>
<keyword evidence="4" id="KW-0472">Membrane</keyword>
<evidence type="ECO:0000313" key="8">
    <source>
        <dbReference type="EMBL" id="OIV40347.1"/>
    </source>
</evidence>
<dbReference type="Proteomes" id="UP000182826">
    <property type="component" value="Unassembled WGS sequence"/>
</dbReference>
<dbReference type="SUPFAM" id="SSF48452">
    <property type="entry name" value="TPR-like"/>
    <property type="match status" value="1"/>
</dbReference>
<dbReference type="GO" id="GO:0009279">
    <property type="term" value="C:cell outer membrane"/>
    <property type="evidence" value="ECO:0007669"/>
    <property type="project" value="UniProtKB-SubCell"/>
</dbReference>
<dbReference type="InterPro" id="IPR033985">
    <property type="entry name" value="SusD-like_N"/>
</dbReference>
<evidence type="ECO:0000256" key="4">
    <source>
        <dbReference type="ARBA" id="ARBA00023136"/>
    </source>
</evidence>
<evidence type="ECO:0000256" key="3">
    <source>
        <dbReference type="ARBA" id="ARBA00022729"/>
    </source>
</evidence>
<reference evidence="8 9" key="1">
    <citation type="submission" date="2016-10" db="EMBL/GenBank/DDBJ databases">
        <title>Draft Genome Sequence of Rhizobacteria Flavobacterium johnsoniae CI04.</title>
        <authorList>
            <person name="Bravo J.I."/>
            <person name="Lozano G.L."/>
            <person name="Handelsman J."/>
        </authorList>
    </citation>
    <scope>NUCLEOTIDE SEQUENCE [LARGE SCALE GENOMIC DNA]</scope>
    <source>
        <strain evidence="8 9">CI04</strain>
    </source>
</reference>
<dbReference type="PROSITE" id="PS51257">
    <property type="entry name" value="PROKAR_LIPOPROTEIN"/>
    <property type="match status" value="1"/>
</dbReference>
<sequence>MKLFNKPLPFLILFTIITACDSFVETDLPKSQLTSSSVFENYETANAALMNIYAKLRDTGMLAGVNTGLSNTLGCYTDEITAYGTPANAGMPFYNNALLPGSAVISGLWNASYNQIYAANALIEGLEKSSGLTPENKKQLLGEALFLRAAVHFYLTNIFGDVPYVRTTDYKQNNTAVKTPQAVIYQNIIAELQTAGSMLPQTYSSSARSRVNKLVCRALLARVYLYNKSYPEAANEASALLNNTGLYTLEADLDKVFLINSKETIWQFESAAAGQNTNEGTTFIFTAGPPGSTALNSVLVNSFSTQDRRKSKWINAISKENETWYHAFKYKERSNTAVSKEYSVVLRLAEQYLIRAEARAQQGDLIGSKEDLNKIRSRAGLQDTEAVSKETLLEAVLKERRWELFTEHGHRFFDLKRFNQLNEALGNVKTGWNTEDRLFPLPQNELGTNPNLLPQNPGY</sequence>
<feature type="domain" description="SusD-like N-terminal" evidence="7">
    <location>
        <begin position="103"/>
        <end position="225"/>
    </location>
</feature>
<evidence type="ECO:0000256" key="1">
    <source>
        <dbReference type="ARBA" id="ARBA00004442"/>
    </source>
</evidence>
<dbReference type="AlphaFoldDB" id="A0A1J7BNT4"/>
<comment type="caution">
    <text evidence="8">The sequence shown here is derived from an EMBL/GenBank/DDBJ whole genome shotgun (WGS) entry which is preliminary data.</text>
</comment>
<keyword evidence="9" id="KW-1185">Reference proteome</keyword>
<feature type="domain" description="RagB/SusD" evidence="6">
    <location>
        <begin position="296"/>
        <end position="459"/>
    </location>
</feature>
<comment type="subcellular location">
    <subcellularLocation>
        <location evidence="1">Cell outer membrane</location>
    </subcellularLocation>
</comment>
<evidence type="ECO:0000259" key="6">
    <source>
        <dbReference type="Pfam" id="PF07980"/>
    </source>
</evidence>
<evidence type="ECO:0000313" key="9">
    <source>
        <dbReference type="Proteomes" id="UP000182826"/>
    </source>
</evidence>
<dbReference type="InterPro" id="IPR012944">
    <property type="entry name" value="SusD_RagB_dom"/>
</dbReference>
<comment type="similarity">
    <text evidence="2">Belongs to the SusD family.</text>
</comment>
<evidence type="ECO:0000259" key="7">
    <source>
        <dbReference type="Pfam" id="PF14322"/>
    </source>
</evidence>